<dbReference type="PANTHER" id="PTHR43798:SF33">
    <property type="entry name" value="HYDROLASE, PUTATIVE (AFU_ORTHOLOGUE AFUA_2G14860)-RELATED"/>
    <property type="match status" value="1"/>
</dbReference>
<dbReference type="InterPro" id="IPR000073">
    <property type="entry name" value="AB_hydrolase_1"/>
</dbReference>
<dbReference type="Gene3D" id="3.40.50.1820">
    <property type="entry name" value="alpha/beta hydrolase"/>
    <property type="match status" value="1"/>
</dbReference>
<evidence type="ECO:0000313" key="3">
    <source>
        <dbReference type="Proteomes" id="UP000722989"/>
    </source>
</evidence>
<dbReference type="Proteomes" id="UP000722989">
    <property type="component" value="Unassembled WGS sequence"/>
</dbReference>
<dbReference type="SUPFAM" id="SSF53474">
    <property type="entry name" value="alpha/beta-Hydrolases"/>
    <property type="match status" value="1"/>
</dbReference>
<gene>
    <name evidence="2" type="ORF">HC031_03280</name>
</gene>
<proteinExistence type="predicted"/>
<name>A0ABX0XU42_9ACTN</name>
<accession>A0ABX0XU42</accession>
<dbReference type="InterPro" id="IPR029058">
    <property type="entry name" value="AB_hydrolase_fold"/>
</dbReference>
<dbReference type="Pfam" id="PF12697">
    <property type="entry name" value="Abhydrolase_6"/>
    <property type="match status" value="1"/>
</dbReference>
<dbReference type="RefSeq" id="WP_167923655.1">
    <property type="nucleotide sequence ID" value="NZ_JAATVY010000002.1"/>
</dbReference>
<dbReference type="GO" id="GO:0016787">
    <property type="term" value="F:hydrolase activity"/>
    <property type="evidence" value="ECO:0007669"/>
    <property type="project" value="UniProtKB-KW"/>
</dbReference>
<feature type="domain" description="AB hydrolase-1" evidence="1">
    <location>
        <begin position="64"/>
        <end position="285"/>
    </location>
</feature>
<protein>
    <submittedName>
        <fullName evidence="2">Alpha/beta hydrolase</fullName>
    </submittedName>
</protein>
<dbReference type="EMBL" id="JAATVY010000002">
    <property type="protein sequence ID" value="NJC68753.1"/>
    <property type="molecule type" value="Genomic_DNA"/>
</dbReference>
<comment type="caution">
    <text evidence="2">The sequence shown here is derived from an EMBL/GenBank/DDBJ whole genome shotgun (WGS) entry which is preliminary data.</text>
</comment>
<keyword evidence="3" id="KW-1185">Reference proteome</keyword>
<reference evidence="2 3" key="1">
    <citation type="submission" date="2020-03" db="EMBL/GenBank/DDBJ databases">
        <title>WGS of the type strain of Planosporangium spp.</title>
        <authorList>
            <person name="Thawai C."/>
        </authorList>
    </citation>
    <scope>NUCLEOTIDE SEQUENCE [LARGE SCALE GENOMIC DNA]</scope>
    <source>
        <strain evidence="2 3">TBRC 5610</strain>
    </source>
</reference>
<evidence type="ECO:0000259" key="1">
    <source>
        <dbReference type="Pfam" id="PF12697"/>
    </source>
</evidence>
<dbReference type="InterPro" id="IPR050266">
    <property type="entry name" value="AB_hydrolase_sf"/>
</dbReference>
<organism evidence="2 3">
    <name type="scientific">Planosporangium thailandense</name>
    <dbReference type="NCBI Taxonomy" id="765197"/>
    <lineage>
        <taxon>Bacteria</taxon>
        <taxon>Bacillati</taxon>
        <taxon>Actinomycetota</taxon>
        <taxon>Actinomycetes</taxon>
        <taxon>Micromonosporales</taxon>
        <taxon>Micromonosporaceae</taxon>
        <taxon>Planosporangium</taxon>
    </lineage>
</organism>
<evidence type="ECO:0000313" key="2">
    <source>
        <dbReference type="EMBL" id="NJC68753.1"/>
    </source>
</evidence>
<keyword evidence="2" id="KW-0378">Hydrolase</keyword>
<sequence length="304" mass="32972">MVDDAAQGPATRPTVKTWPGQAEYFAAYDAVLARWPVPVECVDLPSPYGTTHVHVCGPRDGTPLVLLHGGGATSTVWFANVGELSRTHRVYAVDTIGGAGRSVNDGRPVDSLAGFMEWLDGLFSALGLDGAALCGHSYGSWLALNYALHAPRRVRRLALLDPTDCFAGLRPSYRLRAVPMFVKPSAERVRAFIKWETAGMPVDPAWLKLMCLASEFPGAKIVIPRRPAPERLRASTVPTLLLLAEKSRAHDIHKVSVNARRFMPHIVTAVLPAVSHHSVPTEHPEHLNRELGAFLNPSASPGHS</sequence>
<dbReference type="PRINTS" id="PR00111">
    <property type="entry name" value="ABHYDROLASE"/>
</dbReference>
<dbReference type="PANTHER" id="PTHR43798">
    <property type="entry name" value="MONOACYLGLYCEROL LIPASE"/>
    <property type="match status" value="1"/>
</dbReference>